<feature type="domain" description="DNA2/NAM7 helicase helicase" evidence="8">
    <location>
        <begin position="301"/>
        <end position="659"/>
    </location>
</feature>
<dbReference type="GO" id="GO:0006265">
    <property type="term" value="P:DNA topological change"/>
    <property type="evidence" value="ECO:0007669"/>
    <property type="project" value="InterPro"/>
</dbReference>
<keyword evidence="4" id="KW-0347">Helicase</keyword>
<organism evidence="10 11">
    <name type="scientific">Methylophilales bacterium MBRS-H7</name>
    <dbReference type="NCBI Taxonomy" id="1623450"/>
    <lineage>
        <taxon>Bacteria</taxon>
        <taxon>Pseudomonadati</taxon>
        <taxon>Pseudomonadota</taxon>
        <taxon>Betaproteobacteria</taxon>
        <taxon>Nitrosomonadales</taxon>
        <taxon>OM43 clade</taxon>
    </lineage>
</organism>
<accession>A0A0H4IXM7</accession>
<dbReference type="InterPro" id="IPR027417">
    <property type="entry name" value="P-loop_NTPase"/>
</dbReference>
<reference evidence="10 11" key="1">
    <citation type="submission" date="2015-03" db="EMBL/GenBank/DDBJ databases">
        <title>Comparative analysis of the OM43 clade including a novel species from Red Sea uncovers genomic and metabolic diversity among marine methylotrophs.</title>
        <authorList>
            <person name="Jimenez-Infante F."/>
            <person name="Ngugi D.K."/>
            <person name="Vinu M."/>
            <person name="Alam I."/>
            <person name="Kamau A."/>
            <person name="Blom J."/>
            <person name="Bajic V.B."/>
            <person name="Stingl U."/>
        </authorList>
    </citation>
    <scope>NUCLEOTIDE SEQUENCE [LARGE SCALE GENOMIC DNA]</scope>
    <source>
        <strain evidence="10 11">MBRSH7</strain>
    </source>
</reference>
<evidence type="ECO:0000256" key="5">
    <source>
        <dbReference type="ARBA" id="ARBA00022840"/>
    </source>
</evidence>
<evidence type="ECO:0000313" key="10">
    <source>
        <dbReference type="EMBL" id="AKO65736.1"/>
    </source>
</evidence>
<dbReference type="InterPro" id="IPR041677">
    <property type="entry name" value="DNA2/NAM7_AAA_11"/>
</dbReference>
<dbReference type="Gene3D" id="3.30.65.10">
    <property type="entry name" value="Bacterial Topoisomerase I, domain 1"/>
    <property type="match status" value="1"/>
</dbReference>
<feature type="coiled-coil region" evidence="6">
    <location>
        <begin position="559"/>
        <end position="586"/>
    </location>
</feature>
<evidence type="ECO:0000256" key="2">
    <source>
        <dbReference type="ARBA" id="ARBA00022741"/>
    </source>
</evidence>
<dbReference type="OrthoDB" id="9757917at2"/>
<evidence type="ECO:0008006" key="12">
    <source>
        <dbReference type="Google" id="ProtNLM"/>
    </source>
</evidence>
<dbReference type="GO" id="GO:0003677">
    <property type="term" value="F:DNA binding"/>
    <property type="evidence" value="ECO:0007669"/>
    <property type="project" value="InterPro"/>
</dbReference>
<dbReference type="GO" id="GO:0043139">
    <property type="term" value="F:5'-3' DNA helicase activity"/>
    <property type="evidence" value="ECO:0007669"/>
    <property type="project" value="TreeGrafter"/>
</dbReference>
<dbReference type="AlphaFoldDB" id="A0A0H4IXM7"/>
<feature type="domain" description="DNA topoisomerase type IA zn finger" evidence="7">
    <location>
        <begin position="1092"/>
        <end position="1122"/>
    </location>
</feature>
<comment type="similarity">
    <text evidence="1">Belongs to the DNA2/NAM7 helicase family.</text>
</comment>
<dbReference type="InterPro" id="IPR013498">
    <property type="entry name" value="Topo_IA_Znf"/>
</dbReference>
<proteinExistence type="inferred from homology"/>
<feature type="domain" description="DNA2/NAM7 helicase-like C-terminal" evidence="9">
    <location>
        <begin position="690"/>
        <end position="873"/>
    </location>
</feature>
<dbReference type="SUPFAM" id="SSF52540">
    <property type="entry name" value="P-loop containing nucleoside triphosphate hydrolases"/>
    <property type="match status" value="1"/>
</dbReference>
<evidence type="ECO:0000256" key="4">
    <source>
        <dbReference type="ARBA" id="ARBA00022806"/>
    </source>
</evidence>
<keyword evidence="11" id="KW-1185">Reference proteome</keyword>
<dbReference type="Pfam" id="PF13086">
    <property type="entry name" value="AAA_11"/>
    <property type="match status" value="1"/>
</dbReference>
<evidence type="ECO:0000256" key="3">
    <source>
        <dbReference type="ARBA" id="ARBA00022801"/>
    </source>
</evidence>
<dbReference type="CDD" id="cd18808">
    <property type="entry name" value="SF1_C_Upf1"/>
    <property type="match status" value="1"/>
</dbReference>
<dbReference type="GO" id="GO:0005694">
    <property type="term" value="C:chromosome"/>
    <property type="evidence" value="ECO:0007669"/>
    <property type="project" value="InterPro"/>
</dbReference>
<feature type="domain" description="DNA topoisomerase type IA zn finger" evidence="7">
    <location>
        <begin position="1149"/>
        <end position="1182"/>
    </location>
</feature>
<keyword evidence="6" id="KW-0175">Coiled coil</keyword>
<dbReference type="SUPFAM" id="SSF56024">
    <property type="entry name" value="Phospholipase D/nuclease"/>
    <property type="match status" value="1"/>
</dbReference>
<gene>
    <name evidence="10" type="ORF">VI33_03115</name>
</gene>
<dbReference type="Pfam" id="PF01396">
    <property type="entry name" value="Zn_ribbon_Top1"/>
    <property type="match status" value="2"/>
</dbReference>
<feature type="coiled-coil region" evidence="6">
    <location>
        <begin position="399"/>
        <end position="433"/>
    </location>
</feature>
<evidence type="ECO:0000259" key="9">
    <source>
        <dbReference type="Pfam" id="PF13087"/>
    </source>
</evidence>
<dbReference type="EMBL" id="CP011002">
    <property type="protein sequence ID" value="AKO65736.1"/>
    <property type="molecule type" value="Genomic_DNA"/>
</dbReference>
<protein>
    <recommendedName>
        <fullName evidence="12">PLD phosphodiesterase domain-containing protein</fullName>
    </recommendedName>
</protein>
<dbReference type="InterPro" id="IPR050534">
    <property type="entry name" value="Coronavir_polyprotein_1ab"/>
</dbReference>
<evidence type="ECO:0000256" key="1">
    <source>
        <dbReference type="ARBA" id="ARBA00007913"/>
    </source>
</evidence>
<evidence type="ECO:0000259" key="8">
    <source>
        <dbReference type="Pfam" id="PF13086"/>
    </source>
</evidence>
<dbReference type="SUPFAM" id="SSF57783">
    <property type="entry name" value="Zinc beta-ribbon"/>
    <property type="match status" value="1"/>
</dbReference>
<evidence type="ECO:0000313" key="11">
    <source>
        <dbReference type="Proteomes" id="UP000066549"/>
    </source>
</evidence>
<dbReference type="PANTHER" id="PTHR43788">
    <property type="entry name" value="DNA2/NAM7 HELICASE FAMILY MEMBER"/>
    <property type="match status" value="1"/>
</dbReference>
<evidence type="ECO:0000256" key="6">
    <source>
        <dbReference type="SAM" id="Coils"/>
    </source>
</evidence>
<evidence type="ECO:0000259" key="7">
    <source>
        <dbReference type="Pfam" id="PF01396"/>
    </source>
</evidence>
<keyword evidence="3" id="KW-0378">Hydrolase</keyword>
<dbReference type="GO" id="GO:0016787">
    <property type="term" value="F:hydrolase activity"/>
    <property type="evidence" value="ECO:0007669"/>
    <property type="project" value="UniProtKB-KW"/>
</dbReference>
<dbReference type="Gene3D" id="3.40.50.300">
    <property type="entry name" value="P-loop containing nucleotide triphosphate hydrolases"/>
    <property type="match status" value="3"/>
</dbReference>
<dbReference type="Proteomes" id="UP000066549">
    <property type="component" value="Chromosome"/>
</dbReference>
<dbReference type="Pfam" id="PF13087">
    <property type="entry name" value="AAA_12"/>
    <property type="match status" value="1"/>
</dbReference>
<dbReference type="PANTHER" id="PTHR43788:SF8">
    <property type="entry name" value="DNA-BINDING PROTEIN SMUBP-2"/>
    <property type="match status" value="1"/>
</dbReference>
<dbReference type="GO" id="GO:0005524">
    <property type="term" value="F:ATP binding"/>
    <property type="evidence" value="ECO:0007669"/>
    <property type="project" value="UniProtKB-KW"/>
</dbReference>
<dbReference type="InterPro" id="IPR047187">
    <property type="entry name" value="SF1_C_Upf1"/>
</dbReference>
<dbReference type="GO" id="GO:0003916">
    <property type="term" value="F:DNA topoisomerase activity"/>
    <property type="evidence" value="ECO:0007669"/>
    <property type="project" value="InterPro"/>
</dbReference>
<dbReference type="CDD" id="cd09126">
    <property type="entry name" value="PLDc_C_DEXD_like"/>
    <property type="match status" value="1"/>
</dbReference>
<dbReference type="PATRIC" id="fig|1623450.3.peg.615"/>
<keyword evidence="2" id="KW-0547">Nucleotide-binding</keyword>
<keyword evidence="5" id="KW-0067">ATP-binding</keyword>
<name>A0A0H4IXM7_9PROT</name>
<dbReference type="InterPro" id="IPR041679">
    <property type="entry name" value="DNA2/NAM7-like_C"/>
</dbReference>
<sequence>MKRNHFRKSIVEIEELVRSNPDEQTTQEIIHELGFRKTGRAKKLLTKLTKKDNAPSNDTIISDKPIQQKKTTQPKKIIRESKEAIVYEIDLDDSKYDGNDNEADEQEFEVAEPIFKNKKNQKFEDASEVIISSANDNFVDPSNSSLIETENLFENFCNAIDIEVEAIKKQSQEQVIEITNGVLIESTEDFHIYQFPYKEAFHIREDIPVIITIGGVDSSGTIVSFKEKKLQISIPDNYGKLIGLAQIKIDNSFLYVKLKERIEAVTSSESTAKFNSSMAKKVIGEEDSTVEIDEMVVNDSQLNDAQYQSLKVASASEVLYLWGPPGTGKTFTLAKVIDMFYQQEKRVLLVSNTNLAVDLLLKSLCKHLKNKKDEEFFNSSVIRFGSIHDPELEKKYGEYINIEKAIEKKTAELINEREELRNKILKIQKKEKKWLDIERAFSDYESALAKYTKSENSLIKITSDLDELNSEIEYIKESLLNLDKEKKESEQTGTLKRFFTNKRKIQDIEIDIENNINRQEEIAEEPKQLEIQIKELSKKNKSEKSAVDDLHKLIENEDLNEIKNHLKASKDEIAGYESRINDIAKEVDLIKIQIMHHCKILAATATQVFLKPDSFNMFDVVIIDESSMLPLPLVAYVSGLSKEKVTVTGDFRQLPPIVTANKDAGVMKWIGTNVFERAGIEAGIEKGKSPDNLVKLTTQYRMREPICKLINERFYDGTLETAKTIETEYTKNKKNVPKFFTNPLMVIDTSKQYPFSNIKPRTYSKYNILHGIVIRNLLYHLQNNGYTDNPHELGVIAPFAAQADLIAKLIDERGVTNVECGTVHRFQGNEKDIIFYDLVESYGNLYTSKNINDAKLINVALSRSKYHLVFIANLDYLNQRLTANSPMRSVISEVIKKGKVIDAKEVINLGPASYDVELEDVKSENIDFDKNGSKFFDQKTFDKAVFEDVRAAKKSVVIFSGFSTPNRIAIWSDLFRQKISEGIKIRCVTRSPRNQGNIDEGLANEAINALTKIGVVVDLRHEIHEKAVFIDENIFWYGSLNPLSHTGKTEESMLRVPSKQLCLLKARYEIYKRGYKNEDSPFSIITEKENPDCPKCKSLITFHHRGKFGPYYHCESCQWKESVDKFNRNNLRSNEIDEISENKPVEKETKCNVCNKPMKLKKGRFGYFYGCTGYPQCKNTEKA</sequence>
<dbReference type="Gene3D" id="3.30.870.10">
    <property type="entry name" value="Endonuclease Chain A"/>
    <property type="match status" value="1"/>
</dbReference>